<feature type="region of interest" description="Disordered" evidence="1">
    <location>
        <begin position="1"/>
        <end position="22"/>
    </location>
</feature>
<sequence length="169" mass="18452">MRRRARRRYTETVQNQSGGDSAVFPQQQTKEALSVQEVLTIWVDLADTYEVQGASGMARLLPFTGRAEGPDFTGVILPGGVDTQRRAPGGCLHLSARYMLEGTDSSGAACRIFVENNAVTDADGKFRKTQPAILTDSPVLAWLESARLEGTLTSREKGVVIRIFARPQP</sequence>
<feature type="compositionally biased region" description="Polar residues" evidence="1">
    <location>
        <begin position="11"/>
        <end position="22"/>
    </location>
</feature>
<comment type="caution">
    <text evidence="2">The sequence shown here is derived from an EMBL/GenBank/DDBJ whole genome shotgun (WGS) entry which is preliminary data.</text>
</comment>
<reference evidence="2" key="1">
    <citation type="submission" date="2009-12" db="EMBL/GenBank/DDBJ databases">
        <authorList>
            <person name="Weinstock G."/>
            <person name="Sodergren E."/>
            <person name="Clifton S."/>
            <person name="Fulton L."/>
            <person name="Fulton B."/>
            <person name="Courtney L."/>
            <person name="Fronick C."/>
            <person name="Harrison M."/>
            <person name="Strong C."/>
            <person name="Farmer C."/>
            <person name="Delahaunty K."/>
            <person name="Markovic C."/>
            <person name="Hall O."/>
            <person name="Minx P."/>
            <person name="Tomlinson C."/>
            <person name="Mitreva M."/>
            <person name="Nelson J."/>
            <person name="Hou S."/>
            <person name="Wollam A."/>
            <person name="Pepin K.H."/>
            <person name="Johnson M."/>
            <person name="Bhonagiri V."/>
            <person name="Nash W.E."/>
            <person name="Warren W."/>
            <person name="Chinwalla A."/>
            <person name="Mardis E.R."/>
            <person name="Wilson R.K."/>
        </authorList>
    </citation>
    <scope>NUCLEOTIDE SEQUENCE [LARGE SCALE GENOMIC DNA]</scope>
    <source>
        <strain evidence="2">DSM 15176</strain>
    </source>
</reference>
<evidence type="ECO:0008006" key="4">
    <source>
        <dbReference type="Google" id="ProtNLM"/>
    </source>
</evidence>
<accession>D1PQJ7</accession>
<evidence type="ECO:0000313" key="2">
    <source>
        <dbReference type="EMBL" id="EFB75029.1"/>
    </source>
</evidence>
<dbReference type="AlphaFoldDB" id="D1PQJ7"/>
<keyword evidence="3" id="KW-1185">Reference proteome</keyword>
<dbReference type="eggNOG" id="ENOG5032YI4">
    <property type="taxonomic scope" value="Bacteria"/>
</dbReference>
<gene>
    <name evidence="2" type="ORF">SUBVAR_06666</name>
</gene>
<dbReference type="Pfam" id="PF11578">
    <property type="entry name" value="DUF3237"/>
    <property type="match status" value="1"/>
</dbReference>
<organism evidence="2 3">
    <name type="scientific">Subdoligranulum variabile DSM 15176</name>
    <dbReference type="NCBI Taxonomy" id="411471"/>
    <lineage>
        <taxon>Bacteria</taxon>
        <taxon>Bacillati</taxon>
        <taxon>Bacillota</taxon>
        <taxon>Clostridia</taxon>
        <taxon>Eubacteriales</taxon>
        <taxon>Oscillospiraceae</taxon>
        <taxon>Subdoligranulum</taxon>
    </lineage>
</organism>
<name>D1PQJ7_9FIRM</name>
<dbReference type="STRING" id="411471.SUBVAR_06666"/>
<dbReference type="Gene3D" id="2.40.160.20">
    <property type="match status" value="1"/>
</dbReference>
<evidence type="ECO:0000256" key="1">
    <source>
        <dbReference type="SAM" id="MobiDB-lite"/>
    </source>
</evidence>
<dbReference type="HOGENOM" id="CLU_134470_0_0_9"/>
<proteinExistence type="predicted"/>
<dbReference type="Proteomes" id="UP000003438">
    <property type="component" value="Unassembled WGS sequence"/>
</dbReference>
<evidence type="ECO:0000313" key="3">
    <source>
        <dbReference type="Proteomes" id="UP000003438"/>
    </source>
</evidence>
<protein>
    <recommendedName>
        <fullName evidence="4">DUF3237 domain-containing protein</fullName>
    </recommendedName>
</protein>
<dbReference type="EMBL" id="ACBY02000045">
    <property type="protein sequence ID" value="EFB75029.1"/>
    <property type="molecule type" value="Genomic_DNA"/>
</dbReference>